<feature type="transmembrane region" description="Helical" evidence="1">
    <location>
        <begin position="52"/>
        <end position="73"/>
    </location>
</feature>
<dbReference type="STRING" id="1294273.roselon_00187"/>
<dbReference type="InterPro" id="IPR020308">
    <property type="entry name" value="Uncharacterised_Ynq1"/>
</dbReference>
<gene>
    <name evidence="2" type="ORF">roselon_00187</name>
</gene>
<dbReference type="Pfam" id="PF17272">
    <property type="entry name" value="DUF5337"/>
    <property type="match status" value="1"/>
</dbReference>
<dbReference type="Proteomes" id="UP000019593">
    <property type="component" value="Chromosome"/>
</dbReference>
<dbReference type="HOGENOM" id="CLU_186930_1_0_5"/>
<sequence>MPDRPRPDATERERRRVRQVRLAAVVMSLTMVFWMGGQYLGSQLGWAPRFAFLLDLAAIAALVWSLVVTYLVWKARRNDPERP</sequence>
<proteinExistence type="predicted"/>
<name>W8RNC5_9RHOB</name>
<organism evidence="2 3">
    <name type="scientific">Roseicyclus elongatus DSM 19469</name>
    <dbReference type="NCBI Taxonomy" id="1294273"/>
    <lineage>
        <taxon>Bacteria</taxon>
        <taxon>Pseudomonadati</taxon>
        <taxon>Pseudomonadota</taxon>
        <taxon>Alphaproteobacteria</taxon>
        <taxon>Rhodobacterales</taxon>
        <taxon>Roseobacteraceae</taxon>
        <taxon>Roseicyclus</taxon>
    </lineage>
</organism>
<dbReference type="KEGG" id="red:roselon_00187"/>
<keyword evidence="3" id="KW-1185">Reference proteome</keyword>
<keyword evidence="1" id="KW-0812">Transmembrane</keyword>
<accession>W8RNC5</accession>
<evidence type="ECO:0000256" key="1">
    <source>
        <dbReference type="SAM" id="Phobius"/>
    </source>
</evidence>
<reference evidence="2 3" key="1">
    <citation type="submission" date="2013-03" db="EMBL/GenBank/DDBJ databases">
        <authorList>
            <person name="Fiebig A."/>
            <person name="Goeker M."/>
            <person name="Klenk H.-P.P."/>
        </authorList>
    </citation>
    <scope>NUCLEOTIDE SEQUENCE [LARGE SCALE GENOMIC DNA]</scope>
    <source>
        <strain evidence="3">DSM 19469</strain>
    </source>
</reference>
<feature type="transmembrane region" description="Helical" evidence="1">
    <location>
        <begin position="20"/>
        <end position="40"/>
    </location>
</feature>
<dbReference type="RefSeq" id="WP_025310571.1">
    <property type="nucleotide sequence ID" value="NZ_CP004372.1"/>
</dbReference>
<evidence type="ECO:0000313" key="3">
    <source>
        <dbReference type="Proteomes" id="UP000019593"/>
    </source>
</evidence>
<dbReference type="EMBL" id="CP004372">
    <property type="protein sequence ID" value="AHM02644.1"/>
    <property type="molecule type" value="Genomic_DNA"/>
</dbReference>
<protein>
    <recommendedName>
        <fullName evidence="4">DUF5337 domain-containing protein</fullName>
    </recommendedName>
</protein>
<dbReference type="AlphaFoldDB" id="W8RNC5"/>
<keyword evidence="1" id="KW-0472">Membrane</keyword>
<evidence type="ECO:0000313" key="2">
    <source>
        <dbReference type="EMBL" id="AHM02644.1"/>
    </source>
</evidence>
<keyword evidence="1" id="KW-1133">Transmembrane helix</keyword>
<evidence type="ECO:0008006" key="4">
    <source>
        <dbReference type="Google" id="ProtNLM"/>
    </source>
</evidence>